<protein>
    <submittedName>
        <fullName evidence="7">Acyl-CoA thioesterase</fullName>
    </submittedName>
</protein>
<dbReference type="AlphaFoldDB" id="A0A538TI02"/>
<evidence type="ECO:0000313" key="9">
    <source>
        <dbReference type="Proteomes" id="UP000319829"/>
    </source>
</evidence>
<evidence type="ECO:0000256" key="1">
    <source>
        <dbReference type="ARBA" id="ARBA00010458"/>
    </source>
</evidence>
<dbReference type="PANTHER" id="PTHR11049">
    <property type="entry name" value="ACYL COENZYME A THIOESTER HYDROLASE"/>
    <property type="match status" value="1"/>
</dbReference>
<evidence type="ECO:0000313" key="6">
    <source>
        <dbReference type="EMBL" id="TMQ54247.1"/>
    </source>
</evidence>
<dbReference type="GO" id="GO:0052816">
    <property type="term" value="F:long-chain fatty acyl-CoA hydrolase activity"/>
    <property type="evidence" value="ECO:0007669"/>
    <property type="project" value="TreeGrafter"/>
</dbReference>
<evidence type="ECO:0000313" key="8">
    <source>
        <dbReference type="Proteomes" id="UP000317366"/>
    </source>
</evidence>
<dbReference type="Proteomes" id="UP000319829">
    <property type="component" value="Unassembled WGS sequence"/>
</dbReference>
<accession>A0A538TI02</accession>
<dbReference type="EMBL" id="VBOU01000075">
    <property type="protein sequence ID" value="TMQ54247.1"/>
    <property type="molecule type" value="Genomic_DNA"/>
</dbReference>
<evidence type="ECO:0000256" key="3">
    <source>
        <dbReference type="PROSITE-ProRule" id="PRU01106"/>
    </source>
</evidence>
<evidence type="ECO:0000313" key="7">
    <source>
        <dbReference type="EMBL" id="TMQ63253.1"/>
    </source>
</evidence>
<organism evidence="7 8">
    <name type="scientific">Eiseniibacteriota bacterium</name>
    <dbReference type="NCBI Taxonomy" id="2212470"/>
    <lineage>
        <taxon>Bacteria</taxon>
        <taxon>Candidatus Eiseniibacteriota</taxon>
    </lineage>
</organism>
<feature type="region of interest" description="Disordered" evidence="4">
    <location>
        <begin position="133"/>
        <end position="171"/>
    </location>
</feature>
<dbReference type="InterPro" id="IPR040170">
    <property type="entry name" value="Cytosol_ACT"/>
</dbReference>
<dbReference type="Gene3D" id="3.10.129.10">
    <property type="entry name" value="Hotdog Thioesterase"/>
    <property type="match status" value="1"/>
</dbReference>
<dbReference type="InterPro" id="IPR033120">
    <property type="entry name" value="HOTDOG_ACOT"/>
</dbReference>
<feature type="domain" description="HotDog ACOT-type" evidence="5">
    <location>
        <begin position="15"/>
        <end position="127"/>
    </location>
</feature>
<dbReference type="PROSITE" id="PS51770">
    <property type="entry name" value="HOTDOG_ACOT"/>
    <property type="match status" value="1"/>
</dbReference>
<dbReference type="EMBL" id="VBOX01000061">
    <property type="protein sequence ID" value="TMQ63253.1"/>
    <property type="molecule type" value="Genomic_DNA"/>
</dbReference>
<dbReference type="PANTHER" id="PTHR11049:SF24">
    <property type="entry name" value="CYTOSOLIC ACYL COENZYME A THIOESTER HYDROLASE"/>
    <property type="match status" value="1"/>
</dbReference>
<sequence>MCTPRSSKQGGKSPRETRVEMVELVLPNDANTMGNVLGGRVLHWIDMAAAIVAHRHCRSEAVTASMDEVSFLAPIRVGQMALIAARMTYVGRTSMEIRVDVQSEDLLSGERRQTSTAYLTFVAVDKSGHPVPVPPLILETEDEKREARAAEARRAERLEEHDRTPREMEQR</sequence>
<proteinExistence type="inferred from homology"/>
<dbReference type="GO" id="GO:0006637">
    <property type="term" value="P:acyl-CoA metabolic process"/>
    <property type="evidence" value="ECO:0007669"/>
    <property type="project" value="TreeGrafter"/>
</dbReference>
<reference evidence="8 9" key="1">
    <citation type="journal article" date="2019" name="Nat. Microbiol.">
        <title>Mediterranean grassland soil C-N compound turnover is dependent on rainfall and depth, and is mediated by genomically divergent microorganisms.</title>
        <authorList>
            <person name="Diamond S."/>
            <person name="Andeer P.F."/>
            <person name="Li Z."/>
            <person name="Crits-Christoph A."/>
            <person name="Burstein D."/>
            <person name="Anantharaman K."/>
            <person name="Lane K.R."/>
            <person name="Thomas B.C."/>
            <person name="Pan C."/>
            <person name="Northen T.R."/>
            <person name="Banfield J.F."/>
        </authorList>
    </citation>
    <scope>NUCLEOTIDE SEQUENCE [LARGE SCALE GENOMIC DNA]</scope>
    <source>
        <strain evidence="6">WS_4</strain>
        <strain evidence="7">WS_7</strain>
    </source>
</reference>
<evidence type="ECO:0000256" key="4">
    <source>
        <dbReference type="SAM" id="MobiDB-lite"/>
    </source>
</evidence>
<dbReference type="GO" id="GO:0009062">
    <property type="term" value="P:fatty acid catabolic process"/>
    <property type="evidence" value="ECO:0007669"/>
    <property type="project" value="TreeGrafter"/>
</dbReference>
<feature type="compositionally biased region" description="Basic and acidic residues" evidence="4">
    <location>
        <begin position="142"/>
        <end position="171"/>
    </location>
</feature>
<gene>
    <name evidence="6" type="ORF">E6K74_06805</name>
    <name evidence="7" type="ORF">E6K77_05550</name>
</gene>
<keyword evidence="2 3" id="KW-0378">Hydrolase</keyword>
<dbReference type="SUPFAM" id="SSF54637">
    <property type="entry name" value="Thioesterase/thiol ester dehydrase-isomerase"/>
    <property type="match status" value="1"/>
</dbReference>
<dbReference type="InterPro" id="IPR006683">
    <property type="entry name" value="Thioestr_dom"/>
</dbReference>
<evidence type="ECO:0000256" key="2">
    <source>
        <dbReference type="ARBA" id="ARBA00022801"/>
    </source>
</evidence>
<dbReference type="GO" id="GO:0005829">
    <property type="term" value="C:cytosol"/>
    <property type="evidence" value="ECO:0007669"/>
    <property type="project" value="TreeGrafter"/>
</dbReference>
<comment type="caution">
    <text evidence="7">The sequence shown here is derived from an EMBL/GenBank/DDBJ whole genome shotgun (WGS) entry which is preliminary data.</text>
</comment>
<name>A0A538TI02_UNCEI</name>
<evidence type="ECO:0000259" key="5">
    <source>
        <dbReference type="PROSITE" id="PS51770"/>
    </source>
</evidence>
<dbReference type="Pfam" id="PF03061">
    <property type="entry name" value="4HBT"/>
    <property type="match status" value="1"/>
</dbReference>
<dbReference type="InterPro" id="IPR029069">
    <property type="entry name" value="HotDog_dom_sf"/>
</dbReference>
<comment type="similarity">
    <text evidence="1">Belongs to the acyl coenzyme A hydrolase family.</text>
</comment>
<dbReference type="Proteomes" id="UP000317366">
    <property type="component" value="Unassembled WGS sequence"/>
</dbReference>
<dbReference type="CDD" id="cd03442">
    <property type="entry name" value="BFIT_BACH"/>
    <property type="match status" value="1"/>
</dbReference>